<evidence type="ECO:0000313" key="3">
    <source>
        <dbReference type="Proteomes" id="UP000221538"/>
    </source>
</evidence>
<feature type="signal peptide" evidence="1">
    <location>
        <begin position="1"/>
        <end position="21"/>
    </location>
</feature>
<evidence type="ECO:0000313" key="2">
    <source>
        <dbReference type="EMBL" id="GAY20992.1"/>
    </source>
</evidence>
<evidence type="ECO:0008006" key="4">
    <source>
        <dbReference type="Google" id="ProtNLM"/>
    </source>
</evidence>
<sequence length="297" mass="31600">MSKALFSALLLASAFTTPVWAKPDESCKLRIDATQGQWIISGYDAFSDSPAIGSFDLTFVNSGEGACRFLPIFQTDGSPFGLTSGNGPTLPYSLFDLYGGYDATPIGGRTLRTVNHRRVEIAPHAQQIVRYTLNVGGTIPGDGLFKQRLAIIAEDDNGSALAERSVNVGIHVLPSATLGLAGAFQRHNGQADIDLGELQTGIAAVPLALSVQSTRGYTLAFKSLNAGNLRLSGAEWKIPYRLIVDGQLLDLGAESLYTKRASSMRRDSLPVAFQIGDVSGKRAGTYSDLVTVTVSVD</sequence>
<organism evidence="2 3">
    <name type="scientific">Sphingobium fuliginis (strain ATCC 27551)</name>
    <dbReference type="NCBI Taxonomy" id="336203"/>
    <lineage>
        <taxon>Bacteria</taxon>
        <taxon>Pseudomonadati</taxon>
        <taxon>Pseudomonadota</taxon>
        <taxon>Alphaproteobacteria</taxon>
        <taxon>Sphingomonadales</taxon>
        <taxon>Sphingomonadaceae</taxon>
        <taxon>Sphingobium</taxon>
    </lineage>
</organism>
<evidence type="ECO:0000256" key="1">
    <source>
        <dbReference type="SAM" id="SignalP"/>
    </source>
</evidence>
<comment type="caution">
    <text evidence="2">The sequence shown here is derived from an EMBL/GenBank/DDBJ whole genome shotgun (WGS) entry which is preliminary data.</text>
</comment>
<accession>A0A292Z6E1</accession>
<dbReference type="Proteomes" id="UP000221538">
    <property type="component" value="Unassembled WGS sequence"/>
</dbReference>
<gene>
    <name evidence="2" type="ORF">SFOMI_1522</name>
</gene>
<dbReference type="RefSeq" id="WP_099185706.1">
    <property type="nucleotide sequence ID" value="NZ_BEWI01000031.1"/>
</dbReference>
<proteinExistence type="predicted"/>
<protein>
    <recommendedName>
        <fullName evidence="4">Spore coat protein U domain-containing protein</fullName>
    </recommendedName>
</protein>
<dbReference type="AlphaFoldDB" id="A0A292Z6E1"/>
<keyword evidence="1" id="KW-0732">Signal</keyword>
<reference evidence="2 3" key="2">
    <citation type="journal article" date="2013" name="Environ. Sci. Technol.">
        <title>The 4-tert-butylphenol-utilizing bacterium Sphingobium fuliginis OMI can degrade bisphenols via phenolic ring hydroxylation and meta-cleavage pathway.</title>
        <authorList>
            <person name="Ogata Y."/>
            <person name="Goda S."/>
            <person name="Toyama T."/>
            <person name="Sei K."/>
            <person name="Ike M."/>
        </authorList>
    </citation>
    <scope>NUCLEOTIDE SEQUENCE [LARGE SCALE GENOMIC DNA]</scope>
    <source>
        <strain evidence="2 3">OMI</strain>
    </source>
</reference>
<feature type="chain" id="PRO_5013013761" description="Spore coat protein U domain-containing protein" evidence="1">
    <location>
        <begin position="22"/>
        <end position="297"/>
    </location>
</feature>
<dbReference type="EMBL" id="BEWI01000031">
    <property type="protein sequence ID" value="GAY20992.1"/>
    <property type="molecule type" value="Genomic_DNA"/>
</dbReference>
<name>A0A292Z6E1_SPHSA</name>
<reference evidence="2 3" key="1">
    <citation type="journal article" date="2013" name="Biodegradation">
        <title>Occurrence of 4-tert-butylphenol (4-t-BP) biodegradation in an aquatic sample caused by the presence of Spirodela polyrrhiza and isolation of a 4-t-BP-utilizing bacterium.</title>
        <authorList>
            <person name="Ogata Y."/>
            <person name="Toyama T."/>
            <person name="Yu N."/>
            <person name="Wang X."/>
            <person name="Sei K."/>
            <person name="Ike M."/>
        </authorList>
    </citation>
    <scope>NUCLEOTIDE SEQUENCE [LARGE SCALE GENOMIC DNA]</scope>
    <source>
        <strain evidence="2 3">OMI</strain>
    </source>
</reference>